<dbReference type="Gene3D" id="2.130.10.130">
    <property type="entry name" value="Integrin alpha, N-terminal"/>
    <property type="match status" value="2"/>
</dbReference>
<accession>A0A3E1KD09</accession>
<protein>
    <submittedName>
        <fullName evidence="5">CRTAC1 family protein</fullName>
    </submittedName>
</protein>
<dbReference type="Pfam" id="PF13517">
    <property type="entry name" value="FG-GAP_3"/>
    <property type="match status" value="2"/>
</dbReference>
<keyword evidence="1 3" id="KW-0732">Signal</keyword>
<dbReference type="RefSeq" id="WP_116649093.1">
    <property type="nucleotide sequence ID" value="NZ_QUZK01000002.1"/>
</dbReference>
<proteinExistence type="predicted"/>
<evidence type="ECO:0000256" key="2">
    <source>
        <dbReference type="SAM" id="MobiDB-lite"/>
    </source>
</evidence>
<dbReference type="AlphaFoldDB" id="A0A3E1KD09"/>
<dbReference type="InterPro" id="IPR011519">
    <property type="entry name" value="UnbV_ASPIC"/>
</dbReference>
<dbReference type="InterPro" id="IPR028994">
    <property type="entry name" value="Integrin_alpha_N"/>
</dbReference>
<feature type="compositionally biased region" description="Low complexity" evidence="2">
    <location>
        <begin position="493"/>
        <end position="504"/>
    </location>
</feature>
<evidence type="ECO:0000259" key="4">
    <source>
        <dbReference type="Pfam" id="PF07593"/>
    </source>
</evidence>
<dbReference type="OrthoDB" id="100785at2"/>
<reference evidence="5 6" key="1">
    <citation type="submission" date="2018-08" db="EMBL/GenBank/DDBJ databases">
        <title>Wenzhouxiangella salilacus sp. nov., a novel bacterium isolated from a saline lake in Xinjiang Province, China.</title>
        <authorList>
            <person name="Han S."/>
        </authorList>
    </citation>
    <scope>NUCLEOTIDE SEQUENCE [LARGE SCALE GENOMIC DNA]</scope>
    <source>
        <strain evidence="5 6">XDB06</strain>
    </source>
</reference>
<evidence type="ECO:0000256" key="3">
    <source>
        <dbReference type="SAM" id="SignalP"/>
    </source>
</evidence>
<sequence length="562" mass="60404">MGTLRGASKTALLVYCLTISASALPGAVQFEDITADSGLVFRHDNGLSGDWHYPEIVGGGCGLVDYDGDGRLDIVLVQSGAVPNKRHDAEPPVREATRLYRNASSSDRIRFVDVTAESGLDARGYGMGVAAGDLTGNGHPDLYITNYGPNSLWRNNGDGSFTDISESSGTAHAGFGASASVADIDSDGRLDLFVTNYVDYDPESNPTCLAESTRRDYCGPGVFEAARDVLYLNQGNGRFDDATMDWLGDHPPLRGLGVAVVDLDGDGRRDVFVANDGDMNQFWRNEADRFSEQALLTGTAVNRHGQMEAGMGIAVADVDGDGDWDLLLTHLTGESNTLYRNRGQGDFFDDTAAWGLHATTLPFTGFGVALADFDRDALPDLMIANGAVRVIEAQRQADSRFPLSQRDLMLRNTGSRRFEQVMEGDPALAPAVGRGLATGDIDNDGRLDVLICNNHDRPRLLHNRAPTTGKWLGVRLVTGEPSRDALGAEGRLTQGQGQRQRAATDGSYLSARDARLLFALQGEDEAASVDVTWADGTRERFEALSAGSYHTLVQGEGQRPAP</sequence>
<evidence type="ECO:0000256" key="1">
    <source>
        <dbReference type="ARBA" id="ARBA00022729"/>
    </source>
</evidence>
<evidence type="ECO:0000313" key="6">
    <source>
        <dbReference type="Proteomes" id="UP000260351"/>
    </source>
</evidence>
<dbReference type="InterPro" id="IPR027039">
    <property type="entry name" value="Crtac1"/>
</dbReference>
<organism evidence="5 6">
    <name type="scientific">Wenzhouxiangella sediminis</name>
    <dbReference type="NCBI Taxonomy" id="1792836"/>
    <lineage>
        <taxon>Bacteria</taxon>
        <taxon>Pseudomonadati</taxon>
        <taxon>Pseudomonadota</taxon>
        <taxon>Gammaproteobacteria</taxon>
        <taxon>Chromatiales</taxon>
        <taxon>Wenzhouxiangellaceae</taxon>
        <taxon>Wenzhouxiangella</taxon>
    </lineage>
</organism>
<name>A0A3E1KD09_9GAMM</name>
<feature type="domain" description="ASPIC/UnbV" evidence="4">
    <location>
        <begin position="485"/>
        <end position="550"/>
    </location>
</feature>
<dbReference type="PANTHER" id="PTHR16026">
    <property type="entry name" value="CARTILAGE ACIDIC PROTEIN 1"/>
    <property type="match status" value="1"/>
</dbReference>
<dbReference type="SUPFAM" id="SSF69318">
    <property type="entry name" value="Integrin alpha N-terminal domain"/>
    <property type="match status" value="1"/>
</dbReference>
<comment type="caution">
    <text evidence="5">The sequence shown here is derived from an EMBL/GenBank/DDBJ whole genome shotgun (WGS) entry which is preliminary data.</text>
</comment>
<evidence type="ECO:0000313" key="5">
    <source>
        <dbReference type="EMBL" id="RFF33007.1"/>
    </source>
</evidence>
<feature type="chain" id="PRO_5017598310" evidence="3">
    <location>
        <begin position="24"/>
        <end position="562"/>
    </location>
</feature>
<dbReference type="EMBL" id="QUZK01000002">
    <property type="protein sequence ID" value="RFF33007.1"/>
    <property type="molecule type" value="Genomic_DNA"/>
</dbReference>
<dbReference type="InterPro" id="IPR013517">
    <property type="entry name" value="FG-GAP"/>
</dbReference>
<dbReference type="Pfam" id="PF07593">
    <property type="entry name" value="UnbV_ASPIC"/>
    <property type="match status" value="1"/>
</dbReference>
<feature type="region of interest" description="Disordered" evidence="2">
    <location>
        <begin position="483"/>
        <end position="505"/>
    </location>
</feature>
<keyword evidence="6" id="KW-1185">Reference proteome</keyword>
<dbReference type="PANTHER" id="PTHR16026:SF0">
    <property type="entry name" value="CARTILAGE ACIDIC PROTEIN 1"/>
    <property type="match status" value="1"/>
</dbReference>
<dbReference type="Proteomes" id="UP000260351">
    <property type="component" value="Unassembled WGS sequence"/>
</dbReference>
<feature type="signal peptide" evidence="3">
    <location>
        <begin position="1"/>
        <end position="23"/>
    </location>
</feature>
<gene>
    <name evidence="5" type="ORF">DZC52_00140</name>
</gene>